<dbReference type="InterPro" id="IPR036343">
    <property type="entry name" value="GluRdtase_N_sf"/>
</dbReference>
<dbReference type="InterPro" id="IPR015895">
    <property type="entry name" value="4pyrrol_synth_GluRdtase_N"/>
</dbReference>
<accession>A0A6J7FT42</accession>
<dbReference type="InterPro" id="IPR006151">
    <property type="entry name" value="Shikm_DH/Glu-tRNA_Rdtase"/>
</dbReference>
<evidence type="ECO:0000313" key="11">
    <source>
        <dbReference type="EMBL" id="CAB4897044.1"/>
    </source>
</evidence>
<dbReference type="SUPFAM" id="SSF69742">
    <property type="entry name" value="Glutamyl tRNA-reductase catalytic, N-terminal domain"/>
    <property type="match status" value="1"/>
</dbReference>
<feature type="domain" description="Glutamyl-tRNA reductase N-terminal" evidence="10">
    <location>
        <begin position="6"/>
        <end position="154"/>
    </location>
</feature>
<dbReference type="InterPro" id="IPR015896">
    <property type="entry name" value="4pyrrol_synth_GluRdtase_dimer"/>
</dbReference>
<comment type="pathway">
    <text evidence="1">Porphyrin-containing compound metabolism; protoporphyrin-IX biosynthesis; 5-aminolevulinate from L-glutamyl-tRNA(Glu): step 1/2.</text>
</comment>
<dbReference type="HAMAP" id="MF_00087">
    <property type="entry name" value="Glu_tRNA_reductase"/>
    <property type="match status" value="1"/>
</dbReference>
<dbReference type="Pfam" id="PF00745">
    <property type="entry name" value="GlutR_dimer"/>
    <property type="match status" value="1"/>
</dbReference>
<dbReference type="InterPro" id="IPR018214">
    <property type="entry name" value="GluRdtase_CS"/>
</dbReference>
<dbReference type="SUPFAM" id="SSF51735">
    <property type="entry name" value="NAD(P)-binding Rossmann-fold domains"/>
    <property type="match status" value="1"/>
</dbReference>
<evidence type="ECO:0000256" key="7">
    <source>
        <dbReference type="ARBA" id="ARBA00047464"/>
    </source>
</evidence>
<dbReference type="EMBL" id="CAFBPZ010000091">
    <property type="protein sequence ID" value="CAB5040876.1"/>
    <property type="molecule type" value="Genomic_DNA"/>
</dbReference>
<dbReference type="NCBIfam" id="TIGR01035">
    <property type="entry name" value="hemA"/>
    <property type="match status" value="1"/>
</dbReference>
<dbReference type="InterPro" id="IPR036291">
    <property type="entry name" value="NAD(P)-bd_dom_sf"/>
</dbReference>
<dbReference type="InterPro" id="IPR000343">
    <property type="entry name" value="4pyrrol_synth_GluRdtase"/>
</dbReference>
<dbReference type="AlphaFoldDB" id="A0A6J7FT42"/>
<dbReference type="EMBL" id="CAFBMC010000031">
    <property type="protein sequence ID" value="CAB4897044.1"/>
    <property type="molecule type" value="Genomic_DNA"/>
</dbReference>
<reference evidence="11" key="1">
    <citation type="submission" date="2020-05" db="EMBL/GenBank/DDBJ databases">
        <authorList>
            <person name="Chiriac C."/>
            <person name="Salcher M."/>
            <person name="Ghai R."/>
            <person name="Kavagutti S V."/>
        </authorList>
    </citation>
    <scope>NUCLEOTIDE SEQUENCE</scope>
</reference>
<dbReference type="Pfam" id="PF05201">
    <property type="entry name" value="GlutR_N"/>
    <property type="match status" value="1"/>
</dbReference>
<evidence type="ECO:0000313" key="12">
    <source>
        <dbReference type="EMBL" id="CAB5040876.1"/>
    </source>
</evidence>
<dbReference type="Gene3D" id="3.30.460.30">
    <property type="entry name" value="Glutamyl-tRNA reductase, N-terminal domain"/>
    <property type="match status" value="1"/>
</dbReference>
<keyword evidence="6" id="KW-0627">Porphyrin biosynthesis</keyword>
<keyword evidence="4" id="KW-0521">NADP</keyword>
<evidence type="ECO:0000259" key="10">
    <source>
        <dbReference type="Pfam" id="PF05201"/>
    </source>
</evidence>
<evidence type="ECO:0000256" key="3">
    <source>
        <dbReference type="ARBA" id="ARBA00012970"/>
    </source>
</evidence>
<evidence type="ECO:0000259" key="9">
    <source>
        <dbReference type="Pfam" id="PF01488"/>
    </source>
</evidence>
<evidence type="ECO:0000256" key="4">
    <source>
        <dbReference type="ARBA" id="ARBA00022857"/>
    </source>
</evidence>
<evidence type="ECO:0000256" key="1">
    <source>
        <dbReference type="ARBA" id="ARBA00005059"/>
    </source>
</evidence>
<organism evidence="11">
    <name type="scientific">freshwater metagenome</name>
    <dbReference type="NCBI Taxonomy" id="449393"/>
    <lineage>
        <taxon>unclassified sequences</taxon>
        <taxon>metagenomes</taxon>
        <taxon>ecological metagenomes</taxon>
    </lineage>
</organism>
<dbReference type="SUPFAM" id="SSF69075">
    <property type="entry name" value="Glutamyl tRNA-reductase dimerization domain"/>
    <property type="match status" value="1"/>
</dbReference>
<sequence length="419" mass="44401">MVMVMLGANHHDVTLDEVSRLALASDGLASRLTAGSPDINGAVVLSTCNRFEIYLDLERFHDAVDLTTTSVALAAGLDQEFVVDAMRVVVGTAVGQHLFSVASGLESMVVGEDEIAGQVRQALATAQFEGTTSPTLERLMQRALATSKAVTSSTGLGAAGRSIVSVGLDIAEQRYGALAGRRALVLGTGSYARVVTSALQKLGCADIHVYSSTGRAHQFAVNREVTAVGPDDLINAVSNADVIAACSGAAEFLLNRALMEAAQQSRGIDGFPVVPIIDLALSPDVAPDVFDFLGADVINLDVIRQFAPREHSSAILEAQDIVLQAVSEFELHESGRTADHAVVAMRAHVMGIINEELERIRGRVDAETAEEVAKALHRVSNSILHTPSVRAQELARTGDFADYQKAIHTLFGIELDARA</sequence>
<dbReference type="GO" id="GO:0008883">
    <property type="term" value="F:glutamyl-tRNA reductase activity"/>
    <property type="evidence" value="ECO:0007669"/>
    <property type="project" value="UniProtKB-EC"/>
</dbReference>
<dbReference type="PANTHER" id="PTHR43013">
    <property type="entry name" value="GLUTAMYL-TRNA REDUCTASE"/>
    <property type="match status" value="1"/>
</dbReference>
<dbReference type="InterPro" id="IPR036453">
    <property type="entry name" value="GluRdtase_dimer_dom_sf"/>
</dbReference>
<name>A0A6J7FT42_9ZZZZ</name>
<keyword evidence="5" id="KW-0560">Oxidoreductase</keyword>
<dbReference type="GO" id="GO:0019353">
    <property type="term" value="P:protoporphyrinogen IX biosynthetic process from glutamate"/>
    <property type="evidence" value="ECO:0007669"/>
    <property type="project" value="TreeGrafter"/>
</dbReference>
<feature type="domain" description="Tetrapyrrole biosynthesis glutamyl-tRNA reductase dimerisation" evidence="8">
    <location>
        <begin position="317"/>
        <end position="413"/>
    </location>
</feature>
<comment type="similarity">
    <text evidence="2">Belongs to the glutamyl-tRNA reductase family.</text>
</comment>
<evidence type="ECO:0000256" key="2">
    <source>
        <dbReference type="ARBA" id="ARBA00005916"/>
    </source>
</evidence>
<dbReference type="Gene3D" id="3.40.50.720">
    <property type="entry name" value="NAD(P)-binding Rossmann-like Domain"/>
    <property type="match status" value="1"/>
</dbReference>
<dbReference type="Pfam" id="PF01488">
    <property type="entry name" value="Shikimate_DH"/>
    <property type="match status" value="1"/>
</dbReference>
<dbReference type="PIRSF" id="PIRSF000445">
    <property type="entry name" value="4pyrrol_synth_GluRdtase"/>
    <property type="match status" value="1"/>
</dbReference>
<comment type="catalytic activity">
    <reaction evidence="7">
        <text>(S)-4-amino-5-oxopentanoate + tRNA(Glu) + NADP(+) = L-glutamyl-tRNA(Glu) + NADPH + H(+)</text>
        <dbReference type="Rhea" id="RHEA:12344"/>
        <dbReference type="Rhea" id="RHEA-COMP:9663"/>
        <dbReference type="Rhea" id="RHEA-COMP:9680"/>
        <dbReference type="ChEBI" id="CHEBI:15378"/>
        <dbReference type="ChEBI" id="CHEBI:57501"/>
        <dbReference type="ChEBI" id="CHEBI:57783"/>
        <dbReference type="ChEBI" id="CHEBI:58349"/>
        <dbReference type="ChEBI" id="CHEBI:78442"/>
        <dbReference type="ChEBI" id="CHEBI:78520"/>
        <dbReference type="EC" id="1.2.1.70"/>
    </reaction>
</comment>
<dbReference type="NCBIfam" id="NF000750">
    <property type="entry name" value="PRK00045.3-4"/>
    <property type="match status" value="1"/>
</dbReference>
<dbReference type="PROSITE" id="PS00747">
    <property type="entry name" value="GLUTR"/>
    <property type="match status" value="1"/>
</dbReference>
<proteinExistence type="inferred from homology"/>
<evidence type="ECO:0000256" key="6">
    <source>
        <dbReference type="ARBA" id="ARBA00023244"/>
    </source>
</evidence>
<dbReference type="PANTHER" id="PTHR43013:SF1">
    <property type="entry name" value="GLUTAMYL-TRNA REDUCTASE"/>
    <property type="match status" value="1"/>
</dbReference>
<dbReference type="UniPathway" id="UPA00251">
    <property type="reaction ID" value="UER00316"/>
</dbReference>
<dbReference type="GO" id="GO:0050661">
    <property type="term" value="F:NADP binding"/>
    <property type="evidence" value="ECO:0007669"/>
    <property type="project" value="InterPro"/>
</dbReference>
<gene>
    <name evidence="11" type="ORF">UFOPK3495_00750</name>
    <name evidence="12" type="ORF">UFOPK4237_01218</name>
</gene>
<evidence type="ECO:0000256" key="5">
    <source>
        <dbReference type="ARBA" id="ARBA00023002"/>
    </source>
</evidence>
<protein>
    <recommendedName>
        <fullName evidence="3">glutamyl-tRNA reductase</fullName>
        <ecNumber evidence="3">1.2.1.70</ecNumber>
    </recommendedName>
</protein>
<feature type="domain" description="Quinate/shikimate 5-dehydrogenase/glutamyl-tRNA reductase" evidence="9">
    <location>
        <begin position="170"/>
        <end position="304"/>
    </location>
</feature>
<evidence type="ECO:0000259" key="8">
    <source>
        <dbReference type="Pfam" id="PF00745"/>
    </source>
</evidence>
<dbReference type="EC" id="1.2.1.70" evidence="3"/>